<dbReference type="Proteomes" id="UP000001937">
    <property type="component" value="Chromosome"/>
</dbReference>
<reference evidence="1 2" key="1">
    <citation type="journal article" date="2007" name="Genome Res.">
        <title>Genome characteristics of facultatively symbiotic Frankia sp. strains reflect host range and host plant biogeography.</title>
        <authorList>
            <person name="Normand P."/>
            <person name="Lapierre P."/>
            <person name="Tisa L.S."/>
            <person name="Gogarten J.P."/>
            <person name="Alloisio N."/>
            <person name="Bagnarol E."/>
            <person name="Bassi C.A."/>
            <person name="Berry A.M."/>
            <person name="Bickhart D.M."/>
            <person name="Choisne N."/>
            <person name="Couloux A."/>
            <person name="Cournoyer B."/>
            <person name="Cruveiller S."/>
            <person name="Daubin V."/>
            <person name="Demange N."/>
            <person name="Francino M.P."/>
            <person name="Goltsman E."/>
            <person name="Huang Y."/>
            <person name="Kopp O.R."/>
            <person name="Labarre L."/>
            <person name="Lapidus A."/>
            <person name="Lavire C."/>
            <person name="Marechal J."/>
            <person name="Martinez M."/>
            <person name="Mastronunzio J.E."/>
            <person name="Mullin B.C."/>
            <person name="Niemann J."/>
            <person name="Pujic P."/>
            <person name="Rawnsley T."/>
            <person name="Rouy Z."/>
            <person name="Schenowitz C."/>
            <person name="Sellstedt A."/>
            <person name="Tavares F."/>
            <person name="Tomkins J.P."/>
            <person name="Vallenet D."/>
            <person name="Valverde C."/>
            <person name="Wall L.G."/>
            <person name="Wang Y."/>
            <person name="Medigue C."/>
            <person name="Benson D.R."/>
        </authorList>
    </citation>
    <scope>NUCLEOTIDE SEQUENCE [LARGE SCALE GENOMIC DNA]</scope>
    <source>
        <strain evidence="2">DSM 45818 / CECT 9043 / CcI3</strain>
    </source>
</reference>
<dbReference type="SUPFAM" id="SSF56112">
    <property type="entry name" value="Protein kinase-like (PK-like)"/>
    <property type="match status" value="1"/>
</dbReference>
<evidence type="ECO:0000313" key="2">
    <source>
        <dbReference type="Proteomes" id="UP000001937"/>
    </source>
</evidence>
<proteinExistence type="predicted"/>
<dbReference type="PANTHER" id="PTHR43883:SF1">
    <property type="entry name" value="GLUCONOKINASE"/>
    <property type="match status" value="1"/>
</dbReference>
<organism evidence="1 2">
    <name type="scientific">Frankia casuarinae (strain DSM 45818 / CECT 9043 / HFP020203 / CcI3)</name>
    <dbReference type="NCBI Taxonomy" id="106370"/>
    <lineage>
        <taxon>Bacteria</taxon>
        <taxon>Bacillati</taxon>
        <taxon>Actinomycetota</taxon>
        <taxon>Actinomycetes</taxon>
        <taxon>Frankiales</taxon>
        <taxon>Frankiaceae</taxon>
        <taxon>Frankia</taxon>
    </lineage>
</organism>
<dbReference type="InterPro" id="IPR027417">
    <property type="entry name" value="P-loop_NTPase"/>
</dbReference>
<dbReference type="SUPFAM" id="SSF52540">
    <property type="entry name" value="P-loop containing nucleoside triphosphate hydrolases"/>
    <property type="match status" value="1"/>
</dbReference>
<accession>Q2J7Y3</accession>
<dbReference type="HOGENOM" id="CLU_026771_1_1_11"/>
<gene>
    <name evidence="1" type="ordered locus">Francci3_3252</name>
</gene>
<dbReference type="EMBL" id="CP000249">
    <property type="protein sequence ID" value="ABD12609.1"/>
    <property type="molecule type" value="Genomic_DNA"/>
</dbReference>
<protein>
    <recommendedName>
        <fullName evidence="3">Aminoglycoside phosphotransferase domain-containing protein</fullName>
    </recommendedName>
</protein>
<dbReference type="KEGG" id="fra:Francci3_3252"/>
<sequence length="534" mass="57370">MHDPSMLPRPPGRGQARAMSLETTVNPLPAERGASASAPAVAPTVASGPPARVVETARSVLVFLGDRVFKVKKPVDLGAVDFRGRQARLAACEAEVRLNRRLAPDVYLGVADVIGPDGEPCDHMVVMRRLPEARRLSTLAEGGTEVRAEIHALTRVLVDFHARCETSSRIAEAGGLDRLRGRWDACFARVQRDHGAAVSASILDHVNRLAVRYLDGRDELLRERREAGRIRDGHGDLSAADIFCLDDGPRVLDCLEFEPGLRAADVLADACALAADLEWLGRRDLARLFLDHYREMAGETHPRSLEDFYWALAALGRCQAACQRVAAGENAAAEARAFADLALARLRWGRVRLVLVGGQRGTGKSTLAGGLAGTERWTVLRFDDAAADLAASANRHDLAAGGWADAGGWVPADDVDAVHQELLRQAGTALRRGESVVVDAPWNRHSQRAQAADVARRAFADLVQLRCTAPPDLAATRTDRRSPATTAATSATGSVGLGRLADTVSRIEPWPEAKIIDTAVAIAESLHNARRAAA</sequence>
<dbReference type="STRING" id="106370.Francci3_3252"/>
<dbReference type="eggNOG" id="COG0645">
    <property type="taxonomic scope" value="Bacteria"/>
</dbReference>
<dbReference type="InterPro" id="IPR011009">
    <property type="entry name" value="Kinase-like_dom_sf"/>
</dbReference>
<name>Q2J7Y3_FRACC</name>
<dbReference type="PhylomeDB" id="Q2J7Y3"/>
<dbReference type="PANTHER" id="PTHR43883">
    <property type="entry name" value="SLR0207 PROTEIN"/>
    <property type="match status" value="1"/>
</dbReference>
<dbReference type="AlphaFoldDB" id="Q2J7Y3"/>
<dbReference type="Gene3D" id="3.40.50.300">
    <property type="entry name" value="P-loop containing nucleotide triphosphate hydrolases"/>
    <property type="match status" value="1"/>
</dbReference>
<dbReference type="InterPro" id="IPR052732">
    <property type="entry name" value="Cell-binding_unc_protein"/>
</dbReference>
<keyword evidence="2" id="KW-1185">Reference proteome</keyword>
<evidence type="ECO:0000313" key="1">
    <source>
        <dbReference type="EMBL" id="ABD12609.1"/>
    </source>
</evidence>
<dbReference type="Pfam" id="PF13671">
    <property type="entry name" value="AAA_33"/>
    <property type="match status" value="1"/>
</dbReference>
<evidence type="ECO:0008006" key="3">
    <source>
        <dbReference type="Google" id="ProtNLM"/>
    </source>
</evidence>
<dbReference type="eggNOG" id="COG2187">
    <property type="taxonomic scope" value="Bacteria"/>
</dbReference>